<keyword evidence="9" id="KW-0198">Cysteine biosynthesis</keyword>
<comment type="pathway">
    <text evidence="1 11">Sulfur metabolism; hydrogen sulfide biosynthesis; sulfite from sulfate: step 2/3.</text>
</comment>
<evidence type="ECO:0000259" key="12">
    <source>
        <dbReference type="Pfam" id="PF01583"/>
    </source>
</evidence>
<sequence>MAVIKEAGAFSFSWSDAVGLSCWRNRIGLRGIDVRSSFLKPAKAKKVFSIASLTTSRAAISGENILQMEATVGKNIVWHKSSVEKFDREELLKQKGCVIWVTGLSGSGKSTLACALSRGLHSRGKLTYILDGDNVRHGLNSDLSFKAEDRAENIRRIGEVAKLFADAGIICIASLISPYRKDRDACRALMPEGDFIEVFLDVPLELCEARDPKGLYKLARSGKIKGFTGISAPYEPPVNCEIVLQQKVGDCVSPCVMAETVISYLEEKGYLQA</sequence>
<dbReference type="CDD" id="cd02027">
    <property type="entry name" value="APSK"/>
    <property type="match status" value="1"/>
</dbReference>
<dbReference type="GO" id="GO:0019344">
    <property type="term" value="P:cysteine biosynthetic process"/>
    <property type="evidence" value="ECO:0007669"/>
    <property type="project" value="UniProtKB-KW"/>
</dbReference>
<comment type="caution">
    <text evidence="13">The sequence shown here is derived from an EMBL/GenBank/DDBJ whole genome shotgun (WGS) entry which is preliminary data.</text>
</comment>
<dbReference type="EC" id="2.7.1.25" evidence="3 11"/>
<name>A0A6A1VSJ5_9ROSI</name>
<evidence type="ECO:0000256" key="11">
    <source>
        <dbReference type="RuleBase" id="RU004347"/>
    </source>
</evidence>
<keyword evidence="8 11" id="KW-0067">ATP-binding</keyword>
<dbReference type="GO" id="GO:0005524">
    <property type="term" value="F:ATP binding"/>
    <property type="evidence" value="ECO:0007669"/>
    <property type="project" value="UniProtKB-KW"/>
</dbReference>
<dbReference type="InterPro" id="IPR002891">
    <property type="entry name" value="APS"/>
</dbReference>
<comment type="similarity">
    <text evidence="2 11">Belongs to the APS kinase family.</text>
</comment>
<gene>
    <name evidence="13" type="ORF">CJ030_MR5G024525</name>
</gene>
<comment type="catalytic activity">
    <reaction evidence="10">
        <text>adenosine 5'-phosphosulfate + ATP = 3'-phosphoadenylyl sulfate + ADP + H(+)</text>
        <dbReference type="Rhea" id="RHEA:24152"/>
        <dbReference type="ChEBI" id="CHEBI:15378"/>
        <dbReference type="ChEBI" id="CHEBI:30616"/>
        <dbReference type="ChEBI" id="CHEBI:58243"/>
        <dbReference type="ChEBI" id="CHEBI:58339"/>
        <dbReference type="ChEBI" id="CHEBI:456216"/>
        <dbReference type="EC" id="2.7.1.25"/>
    </reaction>
    <physiologicalReaction direction="left-to-right" evidence="10">
        <dbReference type="Rhea" id="RHEA:24153"/>
    </physiologicalReaction>
</comment>
<dbReference type="NCBIfam" id="TIGR00455">
    <property type="entry name" value="apsK"/>
    <property type="match status" value="1"/>
</dbReference>
<dbReference type="GO" id="GO:0005737">
    <property type="term" value="C:cytoplasm"/>
    <property type="evidence" value="ECO:0007669"/>
    <property type="project" value="UniProtKB-ARBA"/>
</dbReference>
<keyword evidence="5 11" id="KW-0808">Transferase</keyword>
<keyword evidence="7 11" id="KW-0418">Kinase</keyword>
<dbReference type="AlphaFoldDB" id="A0A6A1VSJ5"/>
<dbReference type="PANTHER" id="PTHR11055">
    <property type="entry name" value="BIFUNCTIONAL 3'-PHOSPHOADENOSINE 5'-PHOSPHOSULFATE SYNTHASE"/>
    <property type="match status" value="1"/>
</dbReference>
<evidence type="ECO:0000256" key="5">
    <source>
        <dbReference type="ARBA" id="ARBA00022679"/>
    </source>
</evidence>
<dbReference type="SUPFAM" id="SSF52540">
    <property type="entry name" value="P-loop containing nucleoside triphosphate hydrolases"/>
    <property type="match status" value="1"/>
</dbReference>
<proteinExistence type="inferred from homology"/>
<dbReference type="FunFam" id="3.40.50.300:FF:000629">
    <property type="entry name" value="Adenylyl-sulfate kinase"/>
    <property type="match status" value="1"/>
</dbReference>
<evidence type="ECO:0000256" key="9">
    <source>
        <dbReference type="ARBA" id="ARBA00023192"/>
    </source>
</evidence>
<dbReference type="Gene3D" id="3.40.50.300">
    <property type="entry name" value="P-loop containing nucleotide triphosphate hydrolases"/>
    <property type="match status" value="1"/>
</dbReference>
<evidence type="ECO:0000256" key="1">
    <source>
        <dbReference type="ARBA" id="ARBA00004806"/>
    </source>
</evidence>
<evidence type="ECO:0000256" key="8">
    <source>
        <dbReference type="ARBA" id="ARBA00022840"/>
    </source>
</evidence>
<dbReference type="InterPro" id="IPR059117">
    <property type="entry name" value="APS_kinase_dom"/>
</dbReference>
<evidence type="ECO:0000256" key="2">
    <source>
        <dbReference type="ARBA" id="ARBA00007008"/>
    </source>
</evidence>
<dbReference type="NCBIfam" id="NF003013">
    <property type="entry name" value="PRK03846.1"/>
    <property type="match status" value="1"/>
</dbReference>
<dbReference type="GO" id="GO:0004020">
    <property type="term" value="F:adenylylsulfate kinase activity"/>
    <property type="evidence" value="ECO:0007669"/>
    <property type="project" value="UniProtKB-EC"/>
</dbReference>
<evidence type="ECO:0000256" key="6">
    <source>
        <dbReference type="ARBA" id="ARBA00022741"/>
    </source>
</evidence>
<evidence type="ECO:0000313" key="13">
    <source>
        <dbReference type="EMBL" id="KAB1214907.1"/>
    </source>
</evidence>
<dbReference type="Pfam" id="PF01583">
    <property type="entry name" value="APS_kinase"/>
    <property type="match status" value="1"/>
</dbReference>
<evidence type="ECO:0000256" key="7">
    <source>
        <dbReference type="ARBA" id="ARBA00022777"/>
    </source>
</evidence>
<feature type="domain" description="APS kinase" evidence="12">
    <location>
        <begin position="95"/>
        <end position="244"/>
    </location>
</feature>
<dbReference type="PANTHER" id="PTHR11055:SF63">
    <property type="entry name" value="ADENYLYL-SULFATE KINASE 1, CHLOROPLASTIC"/>
    <property type="match status" value="1"/>
</dbReference>
<dbReference type="HAMAP" id="MF_00065">
    <property type="entry name" value="Adenylyl_sulf_kinase"/>
    <property type="match status" value="1"/>
</dbReference>
<dbReference type="GO" id="GO:0070814">
    <property type="term" value="P:hydrogen sulfide biosynthetic process"/>
    <property type="evidence" value="ECO:0007669"/>
    <property type="project" value="UniProtKB-UniPathway"/>
</dbReference>
<keyword evidence="4" id="KW-0028">Amino-acid biosynthesis</keyword>
<comment type="function">
    <text evidence="11">Catalyzes the synthesis of activated sulfate.</text>
</comment>
<reference evidence="13 14" key="1">
    <citation type="journal article" date="2019" name="Plant Biotechnol. J.">
        <title>The red bayberry genome and genetic basis of sex determination.</title>
        <authorList>
            <person name="Jia H.M."/>
            <person name="Jia H.J."/>
            <person name="Cai Q.L."/>
            <person name="Wang Y."/>
            <person name="Zhao H.B."/>
            <person name="Yang W.F."/>
            <person name="Wang G.Y."/>
            <person name="Li Y.H."/>
            <person name="Zhan D.L."/>
            <person name="Shen Y.T."/>
            <person name="Niu Q.F."/>
            <person name="Chang L."/>
            <person name="Qiu J."/>
            <person name="Zhao L."/>
            <person name="Xie H.B."/>
            <person name="Fu W.Y."/>
            <person name="Jin J."/>
            <person name="Li X.W."/>
            <person name="Jiao Y."/>
            <person name="Zhou C.C."/>
            <person name="Tu T."/>
            <person name="Chai C.Y."/>
            <person name="Gao J.L."/>
            <person name="Fan L.J."/>
            <person name="van de Weg E."/>
            <person name="Wang J.Y."/>
            <person name="Gao Z.S."/>
        </authorList>
    </citation>
    <scope>NUCLEOTIDE SEQUENCE [LARGE SCALE GENOMIC DNA]</scope>
    <source>
        <tissue evidence="13">Leaves</tissue>
    </source>
</reference>
<organism evidence="13 14">
    <name type="scientific">Morella rubra</name>
    <name type="common">Chinese bayberry</name>
    <dbReference type="NCBI Taxonomy" id="262757"/>
    <lineage>
        <taxon>Eukaryota</taxon>
        <taxon>Viridiplantae</taxon>
        <taxon>Streptophyta</taxon>
        <taxon>Embryophyta</taxon>
        <taxon>Tracheophyta</taxon>
        <taxon>Spermatophyta</taxon>
        <taxon>Magnoliopsida</taxon>
        <taxon>eudicotyledons</taxon>
        <taxon>Gunneridae</taxon>
        <taxon>Pentapetalae</taxon>
        <taxon>rosids</taxon>
        <taxon>fabids</taxon>
        <taxon>Fagales</taxon>
        <taxon>Myricaceae</taxon>
        <taxon>Morella</taxon>
    </lineage>
</organism>
<accession>A0A6A1VSJ5</accession>
<evidence type="ECO:0000313" key="14">
    <source>
        <dbReference type="Proteomes" id="UP000516437"/>
    </source>
</evidence>
<protein>
    <recommendedName>
        <fullName evidence="3 11">Adenylyl-sulfate kinase</fullName>
        <ecNumber evidence="3 11">2.7.1.25</ecNumber>
    </recommendedName>
</protein>
<dbReference type="OrthoDB" id="506431at2759"/>
<keyword evidence="6 11" id="KW-0547">Nucleotide-binding</keyword>
<evidence type="ECO:0000256" key="10">
    <source>
        <dbReference type="ARBA" id="ARBA00052227"/>
    </source>
</evidence>
<keyword evidence="14" id="KW-1185">Reference proteome</keyword>
<evidence type="ECO:0000256" key="3">
    <source>
        <dbReference type="ARBA" id="ARBA00012121"/>
    </source>
</evidence>
<dbReference type="EMBL" id="RXIC02000023">
    <property type="protein sequence ID" value="KAB1214907.1"/>
    <property type="molecule type" value="Genomic_DNA"/>
</dbReference>
<dbReference type="InterPro" id="IPR027417">
    <property type="entry name" value="P-loop_NTPase"/>
</dbReference>
<evidence type="ECO:0000256" key="4">
    <source>
        <dbReference type="ARBA" id="ARBA00022605"/>
    </source>
</evidence>
<dbReference type="GO" id="GO:0000103">
    <property type="term" value="P:sulfate assimilation"/>
    <property type="evidence" value="ECO:0007669"/>
    <property type="project" value="InterPro"/>
</dbReference>
<dbReference type="UniPathway" id="UPA00140">
    <property type="reaction ID" value="UER00205"/>
</dbReference>
<dbReference type="Proteomes" id="UP000516437">
    <property type="component" value="Chromosome 5"/>
</dbReference>